<evidence type="ECO:0000256" key="3">
    <source>
        <dbReference type="ARBA" id="ARBA00022516"/>
    </source>
</evidence>
<reference evidence="13" key="1">
    <citation type="submission" date="2022-11" db="UniProtKB">
        <authorList>
            <consortium name="WormBaseParasite"/>
        </authorList>
    </citation>
    <scope>IDENTIFICATION</scope>
</reference>
<organism evidence="12 13">
    <name type="scientific">Ditylenchus dipsaci</name>
    <dbReference type="NCBI Taxonomy" id="166011"/>
    <lineage>
        <taxon>Eukaryota</taxon>
        <taxon>Metazoa</taxon>
        <taxon>Ecdysozoa</taxon>
        <taxon>Nematoda</taxon>
        <taxon>Chromadorea</taxon>
        <taxon>Rhabditida</taxon>
        <taxon>Tylenchina</taxon>
        <taxon>Tylenchomorpha</taxon>
        <taxon>Sphaerularioidea</taxon>
        <taxon>Anguinidae</taxon>
        <taxon>Anguininae</taxon>
        <taxon>Ditylenchus</taxon>
    </lineage>
</organism>
<proteinExistence type="predicted"/>
<keyword evidence="7 11" id="KW-1133">Transmembrane helix</keyword>
<protein>
    <submittedName>
        <fullName evidence="13">Very-long-chain 3-oxoacyl-CoA synthase</fullName>
    </submittedName>
</protein>
<evidence type="ECO:0000256" key="9">
    <source>
        <dbReference type="ARBA" id="ARBA00023136"/>
    </source>
</evidence>
<keyword evidence="4" id="KW-0808">Transferase</keyword>
<evidence type="ECO:0000256" key="8">
    <source>
        <dbReference type="ARBA" id="ARBA00023098"/>
    </source>
</evidence>
<evidence type="ECO:0000256" key="11">
    <source>
        <dbReference type="SAM" id="Phobius"/>
    </source>
</evidence>
<evidence type="ECO:0000256" key="2">
    <source>
        <dbReference type="ARBA" id="ARBA00005194"/>
    </source>
</evidence>
<dbReference type="Pfam" id="PF01151">
    <property type="entry name" value="ELO"/>
    <property type="match status" value="1"/>
</dbReference>
<dbReference type="Proteomes" id="UP000887574">
    <property type="component" value="Unplaced"/>
</dbReference>
<dbReference type="AlphaFoldDB" id="A0A915E1L4"/>
<keyword evidence="8" id="KW-0443">Lipid metabolism</keyword>
<keyword evidence="5 11" id="KW-0812">Transmembrane</keyword>
<sequence>MNHSGVVSISDVLLAKDWNLDRTVAFMHGWVPTSFMITLGYLSTVYFGQKWMENKAALDNKAMNLTLAAWNFMFSLFSGFAAYRLLPELFFTIKNLGFVGSYCNNSSYYTDPMTGYWVGCL</sequence>
<evidence type="ECO:0000256" key="6">
    <source>
        <dbReference type="ARBA" id="ARBA00022832"/>
    </source>
</evidence>
<name>A0A915E1L4_9BILA</name>
<dbReference type="GO" id="GO:0016020">
    <property type="term" value="C:membrane"/>
    <property type="evidence" value="ECO:0007669"/>
    <property type="project" value="UniProtKB-SubCell"/>
</dbReference>
<feature type="transmembrane region" description="Helical" evidence="11">
    <location>
        <begin position="24"/>
        <end position="47"/>
    </location>
</feature>
<keyword evidence="12" id="KW-1185">Reference proteome</keyword>
<evidence type="ECO:0000256" key="4">
    <source>
        <dbReference type="ARBA" id="ARBA00022679"/>
    </source>
</evidence>
<evidence type="ECO:0000313" key="13">
    <source>
        <dbReference type="WBParaSite" id="jg25502"/>
    </source>
</evidence>
<keyword evidence="9 11" id="KW-0472">Membrane</keyword>
<dbReference type="WBParaSite" id="jg25502">
    <property type="protein sequence ID" value="jg25502"/>
    <property type="gene ID" value="jg25502"/>
</dbReference>
<evidence type="ECO:0000256" key="7">
    <source>
        <dbReference type="ARBA" id="ARBA00022989"/>
    </source>
</evidence>
<evidence type="ECO:0000313" key="12">
    <source>
        <dbReference type="Proteomes" id="UP000887574"/>
    </source>
</evidence>
<evidence type="ECO:0000256" key="5">
    <source>
        <dbReference type="ARBA" id="ARBA00022692"/>
    </source>
</evidence>
<evidence type="ECO:0000256" key="1">
    <source>
        <dbReference type="ARBA" id="ARBA00004141"/>
    </source>
</evidence>
<dbReference type="GO" id="GO:0006633">
    <property type="term" value="P:fatty acid biosynthetic process"/>
    <property type="evidence" value="ECO:0007669"/>
    <property type="project" value="UniProtKB-KW"/>
</dbReference>
<keyword evidence="3" id="KW-0444">Lipid biosynthesis</keyword>
<accession>A0A915E1L4</accession>
<keyword evidence="10" id="KW-0275">Fatty acid biosynthesis</keyword>
<comment type="pathway">
    <text evidence="2">Lipid metabolism; fatty acid biosynthesis.</text>
</comment>
<dbReference type="GO" id="GO:0009922">
    <property type="term" value="F:fatty acid elongase activity"/>
    <property type="evidence" value="ECO:0007669"/>
    <property type="project" value="InterPro"/>
</dbReference>
<evidence type="ECO:0000256" key="10">
    <source>
        <dbReference type="ARBA" id="ARBA00023160"/>
    </source>
</evidence>
<comment type="subcellular location">
    <subcellularLocation>
        <location evidence="1">Membrane</location>
        <topology evidence="1">Multi-pass membrane protein</topology>
    </subcellularLocation>
</comment>
<keyword evidence="6" id="KW-0276">Fatty acid metabolism</keyword>
<feature type="transmembrane region" description="Helical" evidence="11">
    <location>
        <begin position="67"/>
        <end position="86"/>
    </location>
</feature>
<dbReference type="InterPro" id="IPR002076">
    <property type="entry name" value="ELO_fam"/>
</dbReference>